<organism evidence="2 3">
    <name type="scientific">Oidiodendron maius (strain Zn)</name>
    <dbReference type="NCBI Taxonomy" id="913774"/>
    <lineage>
        <taxon>Eukaryota</taxon>
        <taxon>Fungi</taxon>
        <taxon>Dikarya</taxon>
        <taxon>Ascomycota</taxon>
        <taxon>Pezizomycotina</taxon>
        <taxon>Leotiomycetes</taxon>
        <taxon>Leotiomycetes incertae sedis</taxon>
        <taxon>Myxotrichaceae</taxon>
        <taxon>Oidiodendron</taxon>
    </lineage>
</organism>
<dbReference type="Proteomes" id="UP000054321">
    <property type="component" value="Unassembled WGS sequence"/>
</dbReference>
<feature type="compositionally biased region" description="Pro residues" evidence="1">
    <location>
        <begin position="1"/>
        <end position="11"/>
    </location>
</feature>
<feature type="region of interest" description="Disordered" evidence="1">
    <location>
        <begin position="203"/>
        <end position="226"/>
    </location>
</feature>
<dbReference type="EMBL" id="KN832883">
    <property type="protein sequence ID" value="KIM96816.1"/>
    <property type="molecule type" value="Genomic_DNA"/>
</dbReference>
<evidence type="ECO:0000256" key="1">
    <source>
        <dbReference type="SAM" id="MobiDB-lite"/>
    </source>
</evidence>
<protein>
    <submittedName>
        <fullName evidence="2">Uncharacterized protein</fullName>
    </submittedName>
</protein>
<reference evidence="2 3" key="1">
    <citation type="submission" date="2014-04" db="EMBL/GenBank/DDBJ databases">
        <authorList>
            <consortium name="DOE Joint Genome Institute"/>
            <person name="Kuo A."/>
            <person name="Martino E."/>
            <person name="Perotto S."/>
            <person name="Kohler A."/>
            <person name="Nagy L.G."/>
            <person name="Floudas D."/>
            <person name="Copeland A."/>
            <person name="Barry K.W."/>
            <person name="Cichocki N."/>
            <person name="Veneault-Fourrey C."/>
            <person name="LaButti K."/>
            <person name="Lindquist E.A."/>
            <person name="Lipzen A."/>
            <person name="Lundell T."/>
            <person name="Morin E."/>
            <person name="Murat C."/>
            <person name="Sun H."/>
            <person name="Tunlid A."/>
            <person name="Henrissat B."/>
            <person name="Grigoriev I.V."/>
            <person name="Hibbett D.S."/>
            <person name="Martin F."/>
            <person name="Nordberg H.P."/>
            <person name="Cantor M.N."/>
            <person name="Hua S.X."/>
        </authorList>
    </citation>
    <scope>NUCLEOTIDE SEQUENCE [LARGE SCALE GENOMIC DNA]</scope>
    <source>
        <strain evidence="2 3">Zn</strain>
    </source>
</reference>
<sequence length="226" mass="25040">MSTDNDPPPPYSTRDPLATAPPSQAASPIFYHIFRSHFGNYKVDQDDKRPAFYIATRSLRKPNLIVHRGNGEIDKVVAHCVYPELGTIYKIGLFATQNDKSSIAWTKMTSDWRFEAVVRVPDITRMSATVSAKRIFLWKRTPNLTLVDEETGLETAVVHVAGISSRKCCVLEIRERYGAAFDLLVVTSTIAIYEKERKSSSEQPIRITGRGPAGAQTAGFSGAFSG</sequence>
<dbReference type="InParanoid" id="A0A0C3H2P8"/>
<dbReference type="AlphaFoldDB" id="A0A0C3H2P8"/>
<evidence type="ECO:0000313" key="2">
    <source>
        <dbReference type="EMBL" id="KIM96816.1"/>
    </source>
</evidence>
<dbReference type="OrthoDB" id="3431997at2759"/>
<proteinExistence type="predicted"/>
<feature type="region of interest" description="Disordered" evidence="1">
    <location>
        <begin position="1"/>
        <end position="22"/>
    </location>
</feature>
<keyword evidence="3" id="KW-1185">Reference proteome</keyword>
<gene>
    <name evidence="2" type="ORF">OIDMADRAFT_20652</name>
</gene>
<dbReference type="HOGENOM" id="CLU_1225091_0_0_1"/>
<accession>A0A0C3H2P8</accession>
<evidence type="ECO:0000313" key="3">
    <source>
        <dbReference type="Proteomes" id="UP000054321"/>
    </source>
</evidence>
<name>A0A0C3H2P8_OIDMZ</name>
<reference evidence="3" key="2">
    <citation type="submission" date="2015-01" db="EMBL/GenBank/DDBJ databases">
        <title>Evolutionary Origins and Diversification of the Mycorrhizal Mutualists.</title>
        <authorList>
            <consortium name="DOE Joint Genome Institute"/>
            <consortium name="Mycorrhizal Genomics Consortium"/>
            <person name="Kohler A."/>
            <person name="Kuo A."/>
            <person name="Nagy L.G."/>
            <person name="Floudas D."/>
            <person name="Copeland A."/>
            <person name="Barry K.W."/>
            <person name="Cichocki N."/>
            <person name="Veneault-Fourrey C."/>
            <person name="LaButti K."/>
            <person name="Lindquist E.A."/>
            <person name="Lipzen A."/>
            <person name="Lundell T."/>
            <person name="Morin E."/>
            <person name="Murat C."/>
            <person name="Riley R."/>
            <person name="Ohm R."/>
            <person name="Sun H."/>
            <person name="Tunlid A."/>
            <person name="Henrissat B."/>
            <person name="Grigoriev I.V."/>
            <person name="Hibbett D.S."/>
            <person name="Martin F."/>
        </authorList>
    </citation>
    <scope>NUCLEOTIDE SEQUENCE [LARGE SCALE GENOMIC DNA]</scope>
    <source>
        <strain evidence="3">Zn</strain>
    </source>
</reference>